<dbReference type="InterPro" id="IPR036426">
    <property type="entry name" value="Bulb-type_lectin_dom_sf"/>
</dbReference>
<evidence type="ECO:0000256" key="10">
    <source>
        <dbReference type="ARBA" id="ARBA00023136"/>
    </source>
</evidence>
<sequence>MILLPGHQSSASFSRTRATSRVMGLDRTINYLSYFLVLLSSFCLELGHATDTIAAPNFIKDSETIISNDGEFILGFFSPANSTYRYVGIWYAKLSTTHAIWVANRNKPLKTTSGILTISEDGNLVVLDGEKNIIWSSNVTGSVSNRSAQLLDSGNLVLHENTNTSIMWESFQHPSDSFLPKMKMSTNIVTGEKVQFTSWKSQSDPAVGTFSLGISVFNLPEIYIWNGSSPYWRSGPWDGQIFIGVPNMNSRYLNGFNLIDDKEGSFSFIFEFSNKSLLAHYVLTAQGNVLVYSTINGKDLVVWRSSLMSECNVYGKCGAYGYCNLKNKPICSCLEGFEPKNIEEWKREDWTSGCVRRKPLQCLKVSTGGKEGKKDGFLKVKMMKTPSLANWSSASEDECRYWCLENCSCIAYAYESGIGCMSWTREYLIDSQQFSSGGVDLYIRVASSELDKKEEVKVNVIVTVLVIGIVLIVAVCTLFLCRRRAKRKDPINQELVDWKKRFNIIEGVGRGLLYLHRDSRLKIIHRDLKASNILLDEELNPKISDFGMARIFGGNEDQANTERIVGTYGYMSPEYAMEGRFSEKSDVFSFGVLLLEIVSGRKNTHFYHDEGTMSLVGLAWKMWNIDNLAALLDPKISRSKFGKEILRCIHVGLLCVQEFAKDRPTVSIVISMLKSEIVDLPYPRQPGFTVNQITSESESSYPNQKVCSINNVTVSMVLGR</sequence>
<evidence type="ECO:0000256" key="11">
    <source>
        <dbReference type="ARBA" id="ARBA00023157"/>
    </source>
</evidence>
<dbReference type="FunFam" id="1.10.510.10:FF:000467">
    <property type="entry name" value="Liguleless narrow1"/>
    <property type="match status" value="1"/>
</dbReference>
<evidence type="ECO:0000256" key="14">
    <source>
        <dbReference type="SAM" id="Phobius"/>
    </source>
</evidence>
<dbReference type="Pfam" id="PF11883">
    <property type="entry name" value="DUF3403"/>
    <property type="match status" value="1"/>
</dbReference>
<dbReference type="GO" id="GO:0005524">
    <property type="term" value="F:ATP binding"/>
    <property type="evidence" value="ECO:0007669"/>
    <property type="project" value="UniProtKB-KW"/>
</dbReference>
<dbReference type="Gene3D" id="2.90.10.10">
    <property type="entry name" value="Bulb-type lectin domain"/>
    <property type="match status" value="1"/>
</dbReference>
<keyword evidence="6 13" id="KW-0547">Nucleotide-binding</keyword>
<dbReference type="CDD" id="cd00028">
    <property type="entry name" value="B_lectin"/>
    <property type="match status" value="1"/>
</dbReference>
<evidence type="ECO:0000313" key="18">
    <source>
        <dbReference type="Proteomes" id="UP000235220"/>
    </source>
</evidence>
<keyword evidence="3 13" id="KW-0808">Transferase</keyword>
<evidence type="ECO:0000256" key="12">
    <source>
        <dbReference type="ARBA" id="ARBA00023180"/>
    </source>
</evidence>
<keyword evidence="18" id="KW-1185">Reference proteome</keyword>
<dbReference type="PANTHER" id="PTHR32444">
    <property type="entry name" value="BULB-TYPE LECTIN DOMAIN-CONTAINING PROTEIN"/>
    <property type="match status" value="1"/>
</dbReference>
<evidence type="ECO:0000256" key="5">
    <source>
        <dbReference type="ARBA" id="ARBA00022729"/>
    </source>
</evidence>
<dbReference type="Pfam" id="PF01453">
    <property type="entry name" value="B_lectin"/>
    <property type="match status" value="1"/>
</dbReference>
<keyword evidence="2 13" id="KW-0723">Serine/threonine-protein kinase</keyword>
<dbReference type="SMART" id="SM00220">
    <property type="entry name" value="S_TKc"/>
    <property type="match status" value="1"/>
</dbReference>
<keyword evidence="11" id="KW-1015">Disulfide bond</keyword>
<evidence type="ECO:0000256" key="3">
    <source>
        <dbReference type="ARBA" id="ARBA00022679"/>
    </source>
</evidence>
<keyword evidence="7 13" id="KW-0418">Kinase</keyword>
<dbReference type="Proteomes" id="UP000235220">
    <property type="component" value="Chromosome 4"/>
</dbReference>
<evidence type="ECO:0000256" key="13">
    <source>
        <dbReference type="PIRNR" id="PIRNR000641"/>
    </source>
</evidence>
<dbReference type="SMART" id="SM00108">
    <property type="entry name" value="B_lectin"/>
    <property type="match status" value="1"/>
</dbReference>
<dbReference type="RefSeq" id="XP_035545357.1">
    <property type="nucleotide sequence ID" value="XM_035689464.1"/>
</dbReference>
<evidence type="ECO:0000256" key="7">
    <source>
        <dbReference type="ARBA" id="ARBA00022777"/>
    </source>
</evidence>
<dbReference type="InterPro" id="IPR003609">
    <property type="entry name" value="Pan_app"/>
</dbReference>
<evidence type="ECO:0000256" key="1">
    <source>
        <dbReference type="ARBA" id="ARBA00004479"/>
    </source>
</evidence>
<evidence type="ECO:0000256" key="9">
    <source>
        <dbReference type="ARBA" id="ARBA00022989"/>
    </source>
</evidence>
<dbReference type="PROSITE" id="PS00108">
    <property type="entry name" value="PROTEIN_KINASE_ST"/>
    <property type="match status" value="1"/>
</dbReference>
<dbReference type="GO" id="GO:0004674">
    <property type="term" value="F:protein serine/threonine kinase activity"/>
    <property type="evidence" value="ECO:0007669"/>
    <property type="project" value="UniProtKB-KW"/>
</dbReference>
<evidence type="ECO:0000256" key="6">
    <source>
        <dbReference type="ARBA" id="ARBA00022741"/>
    </source>
</evidence>
<protein>
    <recommendedName>
        <fullName evidence="13">Receptor-like serine/threonine-protein kinase</fullName>
        <ecNumber evidence="13">2.7.11.1</ecNumber>
    </recommendedName>
</protein>
<dbReference type="AlphaFoldDB" id="A0A6P9ES02"/>
<keyword evidence="8 13" id="KW-0067">ATP-binding</keyword>
<dbReference type="InterPro" id="IPR008271">
    <property type="entry name" value="Ser/Thr_kinase_AS"/>
</dbReference>
<keyword evidence="12" id="KW-0325">Glycoprotein</keyword>
<keyword evidence="4 14" id="KW-0812">Transmembrane</keyword>
<gene>
    <name evidence="19" type="primary">LOC109010607</name>
</gene>
<keyword evidence="5" id="KW-0732">Signal</keyword>
<dbReference type="InterPro" id="IPR001480">
    <property type="entry name" value="Bulb-type_lectin_dom"/>
</dbReference>
<dbReference type="FunFam" id="2.90.10.10:FF:000001">
    <property type="entry name" value="G-type lectin S-receptor-like serine/threonine-protein kinase"/>
    <property type="match status" value="1"/>
</dbReference>
<dbReference type="InterPro" id="IPR011009">
    <property type="entry name" value="Kinase-like_dom_sf"/>
</dbReference>
<evidence type="ECO:0000256" key="8">
    <source>
        <dbReference type="ARBA" id="ARBA00022840"/>
    </source>
</evidence>
<dbReference type="SUPFAM" id="SSF56112">
    <property type="entry name" value="Protein kinase-like (PK-like)"/>
    <property type="match status" value="1"/>
</dbReference>
<proteinExistence type="inferred from homology"/>
<feature type="domain" description="Protein kinase" evidence="15">
    <location>
        <begin position="412"/>
        <end position="678"/>
    </location>
</feature>
<reference evidence="19" key="1">
    <citation type="submission" date="2025-08" db="UniProtKB">
        <authorList>
            <consortium name="RefSeq"/>
        </authorList>
    </citation>
    <scope>IDENTIFICATION</scope>
    <source>
        <tissue evidence="19">Leaves</tissue>
    </source>
</reference>
<feature type="domain" description="Bulb-type lectin" evidence="16">
    <location>
        <begin position="50"/>
        <end position="171"/>
    </location>
</feature>
<dbReference type="SMART" id="SM00473">
    <property type="entry name" value="PAN_AP"/>
    <property type="match status" value="1"/>
</dbReference>
<evidence type="ECO:0000313" key="19">
    <source>
        <dbReference type="RefSeq" id="XP_035545357.1"/>
    </source>
</evidence>
<evidence type="ECO:0000259" key="16">
    <source>
        <dbReference type="PROSITE" id="PS50927"/>
    </source>
</evidence>
<dbReference type="PANTHER" id="PTHR32444:SF198">
    <property type="entry name" value="BULB-TYPE LECTIN DOMAIN-CONTAINING PROTEIN"/>
    <property type="match status" value="1"/>
</dbReference>
<feature type="transmembrane region" description="Helical" evidence="14">
    <location>
        <begin position="460"/>
        <end position="481"/>
    </location>
</feature>
<dbReference type="GO" id="GO:0016020">
    <property type="term" value="C:membrane"/>
    <property type="evidence" value="ECO:0007669"/>
    <property type="project" value="UniProtKB-SubCell"/>
</dbReference>
<comment type="catalytic activity">
    <reaction evidence="13">
        <text>L-seryl-[protein] + ATP = O-phospho-L-seryl-[protein] + ADP + H(+)</text>
        <dbReference type="Rhea" id="RHEA:17989"/>
        <dbReference type="Rhea" id="RHEA-COMP:9863"/>
        <dbReference type="Rhea" id="RHEA-COMP:11604"/>
        <dbReference type="ChEBI" id="CHEBI:15378"/>
        <dbReference type="ChEBI" id="CHEBI:29999"/>
        <dbReference type="ChEBI" id="CHEBI:30616"/>
        <dbReference type="ChEBI" id="CHEBI:83421"/>
        <dbReference type="ChEBI" id="CHEBI:456216"/>
        <dbReference type="EC" id="2.7.11.1"/>
    </reaction>
</comment>
<dbReference type="Pfam" id="PF00954">
    <property type="entry name" value="S_locus_glycop"/>
    <property type="match status" value="1"/>
</dbReference>
<name>A0A6P9ES02_JUGRE</name>
<keyword evidence="10 14" id="KW-0472">Membrane</keyword>
<evidence type="ECO:0000256" key="2">
    <source>
        <dbReference type="ARBA" id="ARBA00022527"/>
    </source>
</evidence>
<dbReference type="SUPFAM" id="SSF51110">
    <property type="entry name" value="alpha-D-mannose-specific plant lectins"/>
    <property type="match status" value="1"/>
</dbReference>
<dbReference type="PROSITE" id="PS50948">
    <property type="entry name" value="PAN"/>
    <property type="match status" value="1"/>
</dbReference>
<feature type="domain" description="Apple" evidence="17">
    <location>
        <begin position="362"/>
        <end position="446"/>
    </location>
</feature>
<dbReference type="EC" id="2.7.11.1" evidence="13"/>
<accession>A0A6P9ES02</accession>
<dbReference type="GeneID" id="109010607"/>
<dbReference type="Pfam" id="PF00069">
    <property type="entry name" value="Pkinase"/>
    <property type="match status" value="1"/>
</dbReference>
<dbReference type="Pfam" id="PF08276">
    <property type="entry name" value="PAN_2"/>
    <property type="match status" value="1"/>
</dbReference>
<dbReference type="PROSITE" id="PS50927">
    <property type="entry name" value="BULB_LECTIN"/>
    <property type="match status" value="1"/>
</dbReference>
<dbReference type="GO" id="GO:0048544">
    <property type="term" value="P:recognition of pollen"/>
    <property type="evidence" value="ECO:0007669"/>
    <property type="project" value="InterPro"/>
</dbReference>
<comment type="subcellular location">
    <subcellularLocation>
        <location evidence="1">Membrane</location>
        <topology evidence="1">Single-pass type I membrane protein</topology>
    </subcellularLocation>
</comment>
<dbReference type="InterPro" id="IPR021820">
    <property type="entry name" value="S-locus_recpt_kinase_C"/>
</dbReference>
<dbReference type="CDD" id="cd01098">
    <property type="entry name" value="PAN_AP_plant"/>
    <property type="match status" value="1"/>
</dbReference>
<dbReference type="Gene3D" id="1.10.510.10">
    <property type="entry name" value="Transferase(Phosphotransferase) domain 1"/>
    <property type="match status" value="1"/>
</dbReference>
<evidence type="ECO:0000256" key="4">
    <source>
        <dbReference type="ARBA" id="ARBA00022692"/>
    </source>
</evidence>
<evidence type="ECO:0000259" key="17">
    <source>
        <dbReference type="PROSITE" id="PS50948"/>
    </source>
</evidence>
<dbReference type="InterPro" id="IPR000858">
    <property type="entry name" value="S_locus_glycoprot_dom"/>
</dbReference>
<organism evidence="18 19">
    <name type="scientific">Juglans regia</name>
    <name type="common">English walnut</name>
    <dbReference type="NCBI Taxonomy" id="51240"/>
    <lineage>
        <taxon>Eukaryota</taxon>
        <taxon>Viridiplantae</taxon>
        <taxon>Streptophyta</taxon>
        <taxon>Embryophyta</taxon>
        <taxon>Tracheophyta</taxon>
        <taxon>Spermatophyta</taxon>
        <taxon>Magnoliopsida</taxon>
        <taxon>eudicotyledons</taxon>
        <taxon>Gunneridae</taxon>
        <taxon>Pentapetalae</taxon>
        <taxon>rosids</taxon>
        <taxon>fabids</taxon>
        <taxon>Fagales</taxon>
        <taxon>Juglandaceae</taxon>
        <taxon>Juglans</taxon>
    </lineage>
</organism>
<dbReference type="PROSITE" id="PS50011">
    <property type="entry name" value="PROTEIN_KINASE_DOM"/>
    <property type="match status" value="1"/>
</dbReference>
<evidence type="ECO:0000259" key="15">
    <source>
        <dbReference type="PROSITE" id="PS50011"/>
    </source>
</evidence>
<dbReference type="PIRSF" id="PIRSF000641">
    <property type="entry name" value="SRK"/>
    <property type="match status" value="1"/>
</dbReference>
<keyword evidence="9 14" id="KW-1133">Transmembrane helix</keyword>
<dbReference type="InterPro" id="IPR024171">
    <property type="entry name" value="SRK-like_kinase"/>
</dbReference>
<comment type="catalytic activity">
    <reaction evidence="13">
        <text>L-threonyl-[protein] + ATP = O-phospho-L-threonyl-[protein] + ADP + H(+)</text>
        <dbReference type="Rhea" id="RHEA:46608"/>
        <dbReference type="Rhea" id="RHEA-COMP:11060"/>
        <dbReference type="Rhea" id="RHEA-COMP:11605"/>
        <dbReference type="ChEBI" id="CHEBI:15378"/>
        <dbReference type="ChEBI" id="CHEBI:30013"/>
        <dbReference type="ChEBI" id="CHEBI:30616"/>
        <dbReference type="ChEBI" id="CHEBI:61977"/>
        <dbReference type="ChEBI" id="CHEBI:456216"/>
        <dbReference type="EC" id="2.7.11.1"/>
    </reaction>
</comment>
<dbReference type="InterPro" id="IPR000719">
    <property type="entry name" value="Prot_kinase_dom"/>
</dbReference>
<comment type="similarity">
    <text evidence="13">Belongs to the protein kinase superfamily. Ser/Thr protein kinase family.</text>
</comment>